<dbReference type="SUPFAM" id="SSF52172">
    <property type="entry name" value="CheY-like"/>
    <property type="match status" value="1"/>
</dbReference>
<sequence length="208" mass="23829">MRIIIMDDEQSLRYTLSEIFTFAGWDPVAYPNGRAGIKGFLSHGADIILVDYHMPEMDGLETVRLIREKDQQIPILVLTVDERQEIADRFLDAGATDFALKPVKAPDLIARVQLHMRLLDMTKAVQAPPKMQYEVFVTKGISKSTLSYIERYLTDCQQPTTVEQIAKELSLAVPTVYRYLTYLVQNGKVQSIPSYQKIGRPKNRYCWI</sequence>
<reference evidence="5 6" key="1">
    <citation type="journal article" date="2012" name="J. Bacteriol.">
        <title>Complete genome sequences of Desulfosporosinus orientis DSM765T, Desulfosporosinus youngiae DSM17734T, Desulfosporosinus meridiei DSM13257T, and Desulfosporosinus acidiphilus DSM22704T.</title>
        <authorList>
            <person name="Pester M."/>
            <person name="Brambilla E."/>
            <person name="Alazard D."/>
            <person name="Rattei T."/>
            <person name="Weinmaier T."/>
            <person name="Han J."/>
            <person name="Lucas S."/>
            <person name="Lapidus A."/>
            <person name="Cheng J.F."/>
            <person name="Goodwin L."/>
            <person name="Pitluck S."/>
            <person name="Peters L."/>
            <person name="Ovchinnikova G."/>
            <person name="Teshima H."/>
            <person name="Detter J.C."/>
            <person name="Han C.S."/>
            <person name="Tapia R."/>
            <person name="Land M.L."/>
            <person name="Hauser L."/>
            <person name="Kyrpides N.C."/>
            <person name="Ivanova N.N."/>
            <person name="Pagani I."/>
            <person name="Huntmann M."/>
            <person name="Wei C.L."/>
            <person name="Davenport K.W."/>
            <person name="Daligault H."/>
            <person name="Chain P.S."/>
            <person name="Chen A."/>
            <person name="Mavromatis K."/>
            <person name="Markowitz V."/>
            <person name="Szeto E."/>
            <person name="Mikhailova N."/>
            <person name="Pati A."/>
            <person name="Wagner M."/>
            <person name="Woyke T."/>
            <person name="Ollivier B."/>
            <person name="Klenk H.P."/>
            <person name="Spring S."/>
            <person name="Loy A."/>
        </authorList>
    </citation>
    <scope>NUCLEOTIDE SEQUENCE [LARGE SCALE GENOMIC DNA]</scope>
    <source>
        <strain evidence="6">ATCC BAA-275 / DSM 13257 / NCIMB 13706 / S10</strain>
    </source>
</reference>
<dbReference type="SUPFAM" id="SSF46785">
    <property type="entry name" value="Winged helix' DNA-binding domain"/>
    <property type="match status" value="1"/>
</dbReference>
<name>J7J4L0_DESMD</name>
<evidence type="ECO:0000256" key="1">
    <source>
        <dbReference type="ARBA" id="ARBA00018672"/>
    </source>
</evidence>
<dbReference type="OrthoDB" id="9759232at2"/>
<organism evidence="5 6">
    <name type="scientific">Desulfosporosinus meridiei (strain ATCC BAA-275 / DSM 13257 / KCTC 12902 / NCIMB 13706 / S10)</name>
    <dbReference type="NCBI Taxonomy" id="768704"/>
    <lineage>
        <taxon>Bacteria</taxon>
        <taxon>Bacillati</taxon>
        <taxon>Bacillota</taxon>
        <taxon>Clostridia</taxon>
        <taxon>Eubacteriales</taxon>
        <taxon>Desulfitobacteriaceae</taxon>
        <taxon>Desulfosporosinus</taxon>
    </lineage>
</organism>
<dbReference type="eggNOG" id="COG0745">
    <property type="taxonomic scope" value="Bacteria"/>
</dbReference>
<dbReference type="Pfam" id="PF09339">
    <property type="entry name" value="HTH_IclR"/>
    <property type="match status" value="1"/>
</dbReference>
<dbReference type="InterPro" id="IPR036388">
    <property type="entry name" value="WH-like_DNA-bd_sf"/>
</dbReference>
<evidence type="ECO:0000313" key="5">
    <source>
        <dbReference type="EMBL" id="AFQ46218.1"/>
    </source>
</evidence>
<dbReference type="InterPro" id="IPR005471">
    <property type="entry name" value="Tscrpt_reg_IclR_N"/>
</dbReference>
<dbReference type="InterPro" id="IPR051271">
    <property type="entry name" value="2C-system_Tx_regulators"/>
</dbReference>
<reference evidence="6" key="2">
    <citation type="submission" date="2012-08" db="EMBL/GenBank/DDBJ databases">
        <title>Finished genome of Desulfosporosinus meridiei DSM 13257.</title>
        <authorList>
            <person name="Huntemann M."/>
            <person name="Wei C.-L."/>
            <person name="Han J."/>
            <person name="Detter J.C."/>
            <person name="Han C."/>
            <person name="Davenport K."/>
            <person name="Daligault H."/>
            <person name="Erkkila T."/>
            <person name="Gu W."/>
            <person name="Munk A.C.C."/>
            <person name="Teshima H."/>
            <person name="Xu Y."/>
            <person name="Chain P."/>
            <person name="Tapia R."/>
            <person name="Chen A."/>
            <person name="Krypides N."/>
            <person name="Mavromatis K."/>
            <person name="Markowitz V."/>
            <person name="Szeto E."/>
            <person name="Ivanova N."/>
            <person name="Mikhailova N."/>
            <person name="Ovchinnikova G."/>
            <person name="Pagani I."/>
            <person name="Pati A."/>
            <person name="Goodwin L."/>
            <person name="Peters L."/>
            <person name="Pitluck S."/>
            <person name="Woyke T."/>
            <person name="Pester M."/>
            <person name="Spring S."/>
            <person name="Ollivier B."/>
            <person name="Rattei T."/>
            <person name="Klenk H.-P."/>
            <person name="Wagner M."/>
            <person name="Loy A."/>
        </authorList>
    </citation>
    <scope>NUCLEOTIDE SEQUENCE [LARGE SCALE GENOMIC DNA]</scope>
    <source>
        <strain evidence="6">ATCC BAA-275 / DSM 13257 / NCIMB 13706 / S10</strain>
    </source>
</reference>
<keyword evidence="6" id="KW-1185">Reference proteome</keyword>
<proteinExistence type="predicted"/>
<protein>
    <recommendedName>
        <fullName evidence="1">Stage 0 sporulation protein A homolog</fullName>
    </recommendedName>
</protein>
<evidence type="ECO:0000313" key="6">
    <source>
        <dbReference type="Proteomes" id="UP000005262"/>
    </source>
</evidence>
<feature type="modified residue" description="4-aspartylphosphate" evidence="3">
    <location>
        <position position="51"/>
    </location>
</feature>
<dbReference type="PANTHER" id="PTHR45526">
    <property type="entry name" value="TRANSCRIPTIONAL REGULATORY PROTEIN DPIA"/>
    <property type="match status" value="1"/>
</dbReference>
<keyword evidence="3" id="KW-0597">Phosphoprotein</keyword>
<dbReference type="GO" id="GO:0003677">
    <property type="term" value="F:DNA binding"/>
    <property type="evidence" value="ECO:0007669"/>
    <property type="project" value="UniProtKB-KW"/>
</dbReference>
<dbReference type="InterPro" id="IPR011006">
    <property type="entry name" value="CheY-like_superfamily"/>
</dbReference>
<dbReference type="EMBL" id="CP003629">
    <property type="protein sequence ID" value="AFQ46218.1"/>
    <property type="molecule type" value="Genomic_DNA"/>
</dbReference>
<accession>J7J4L0</accession>
<dbReference type="InterPro" id="IPR001789">
    <property type="entry name" value="Sig_transdc_resp-reg_receiver"/>
</dbReference>
<dbReference type="STRING" id="768704.Desmer_4409"/>
<dbReference type="PANTHER" id="PTHR45526:SF1">
    <property type="entry name" value="TRANSCRIPTIONAL REGULATORY PROTEIN DCUR-RELATED"/>
    <property type="match status" value="1"/>
</dbReference>
<evidence type="ECO:0000259" key="4">
    <source>
        <dbReference type="PROSITE" id="PS50110"/>
    </source>
</evidence>
<gene>
    <name evidence="5" type="ordered locus">Desmer_4409</name>
</gene>
<dbReference type="RefSeq" id="WP_014905124.1">
    <property type="nucleotide sequence ID" value="NC_018515.1"/>
</dbReference>
<evidence type="ECO:0000256" key="3">
    <source>
        <dbReference type="PROSITE-ProRule" id="PRU00169"/>
    </source>
</evidence>
<dbReference type="Gene3D" id="3.40.50.2300">
    <property type="match status" value="1"/>
</dbReference>
<evidence type="ECO:0000256" key="2">
    <source>
        <dbReference type="ARBA" id="ARBA00024867"/>
    </source>
</evidence>
<feature type="domain" description="Response regulatory" evidence="4">
    <location>
        <begin position="2"/>
        <end position="116"/>
    </location>
</feature>
<comment type="function">
    <text evidence="2">May play the central regulatory role in sporulation. It may be an element of the effector pathway responsible for the activation of sporulation genes in response to nutritional stress. Spo0A may act in concert with spo0H (a sigma factor) to control the expression of some genes that are critical to the sporulation process.</text>
</comment>
<keyword evidence="5" id="KW-0238">DNA-binding</keyword>
<dbReference type="PROSITE" id="PS50110">
    <property type="entry name" value="RESPONSE_REGULATORY"/>
    <property type="match status" value="1"/>
</dbReference>
<dbReference type="AlphaFoldDB" id="J7J4L0"/>
<dbReference type="Gene3D" id="1.10.10.10">
    <property type="entry name" value="Winged helix-like DNA-binding domain superfamily/Winged helix DNA-binding domain"/>
    <property type="match status" value="1"/>
</dbReference>
<dbReference type="SMART" id="SM00448">
    <property type="entry name" value="REC"/>
    <property type="match status" value="1"/>
</dbReference>
<dbReference type="InterPro" id="IPR036390">
    <property type="entry name" value="WH_DNA-bd_sf"/>
</dbReference>
<dbReference type="Pfam" id="PF00072">
    <property type="entry name" value="Response_reg"/>
    <property type="match status" value="1"/>
</dbReference>
<dbReference type="GO" id="GO:0006355">
    <property type="term" value="P:regulation of DNA-templated transcription"/>
    <property type="evidence" value="ECO:0007669"/>
    <property type="project" value="InterPro"/>
</dbReference>
<dbReference type="Proteomes" id="UP000005262">
    <property type="component" value="Chromosome"/>
</dbReference>
<dbReference type="GO" id="GO:0000156">
    <property type="term" value="F:phosphorelay response regulator activity"/>
    <property type="evidence" value="ECO:0007669"/>
    <property type="project" value="TreeGrafter"/>
</dbReference>
<dbReference type="KEGG" id="dmi:Desmer_4409"/>
<dbReference type="HOGENOM" id="CLU_000445_39_1_9"/>